<dbReference type="GO" id="GO:0005829">
    <property type="term" value="C:cytosol"/>
    <property type="evidence" value="ECO:0007669"/>
    <property type="project" value="TreeGrafter"/>
</dbReference>
<sequence length="265" mass="29916">MSNIIKQSFVSDNCLSNNNVIIGIKPIDLDQELDVIELTADELLQRNRAEAEQVRRAAYEEAEKLKKSMLQEYENHKEMLAQLESELRLKMAAETEASKSEGYEKGFKEGLASGLEQWKVRIQEAEKIVSLSQDAYNKHLESAEGVIIEMATAVAGKVTGIALKEDEAVWVSTVKQLIREVRETGEVKLYVHPDWYETTMTYRDEMKNMLLGTSALYVFPDSSLKEFGCVIESHFGKVDATLDSQLSEIKTILLERLEGASSESR</sequence>
<keyword evidence="11" id="KW-1185">Reference proteome</keyword>
<keyword evidence="5" id="KW-0653">Protein transport</keyword>
<dbReference type="OrthoDB" id="19020at2"/>
<keyword evidence="10" id="KW-0966">Cell projection</keyword>
<reference evidence="10 11" key="1">
    <citation type="submission" date="2017-07" db="EMBL/GenBank/DDBJ databases">
        <title>Fictibacillus sp. nov. GDSW-R2A3 Genome sequencing and assembly.</title>
        <authorList>
            <person name="Mayilraj S."/>
        </authorList>
    </citation>
    <scope>NUCLEOTIDE SEQUENCE [LARGE SCALE GENOMIC DNA]</scope>
    <source>
        <strain evidence="10 11">GDSW-R2A3</strain>
    </source>
</reference>
<dbReference type="PANTHER" id="PTHR34982:SF1">
    <property type="entry name" value="FLAGELLAR ASSEMBLY PROTEIN FLIH"/>
    <property type="match status" value="1"/>
</dbReference>
<feature type="domain" description="Flagellar assembly protein FliH/Type III secretion system HrpE" evidence="9">
    <location>
        <begin position="122"/>
        <end position="248"/>
    </location>
</feature>
<dbReference type="AlphaFoldDB" id="A0A235FBZ0"/>
<dbReference type="InterPro" id="IPR018035">
    <property type="entry name" value="Flagellar_FliH/T3SS_HrpE"/>
</dbReference>
<evidence type="ECO:0000256" key="3">
    <source>
        <dbReference type="ARBA" id="ARBA00022448"/>
    </source>
</evidence>
<evidence type="ECO:0000256" key="8">
    <source>
        <dbReference type="SAM" id="Coils"/>
    </source>
</evidence>
<organism evidence="10 11">
    <name type="scientific">Fictibacillus aquaticus</name>
    <dbReference type="NCBI Taxonomy" id="2021314"/>
    <lineage>
        <taxon>Bacteria</taxon>
        <taxon>Bacillati</taxon>
        <taxon>Bacillota</taxon>
        <taxon>Bacilli</taxon>
        <taxon>Bacillales</taxon>
        <taxon>Fictibacillaceae</taxon>
        <taxon>Fictibacillus</taxon>
    </lineage>
</organism>
<comment type="function">
    <text evidence="1">Needed for flagellar regrowth and assembly.</text>
</comment>
<keyword evidence="10" id="KW-0282">Flagellum</keyword>
<evidence type="ECO:0000313" key="10">
    <source>
        <dbReference type="EMBL" id="OYD58858.1"/>
    </source>
</evidence>
<dbReference type="NCBIfam" id="TIGR03825">
    <property type="entry name" value="FliH_bacil"/>
    <property type="match status" value="1"/>
</dbReference>
<evidence type="ECO:0000256" key="7">
    <source>
        <dbReference type="NCBIfam" id="TIGR03825"/>
    </source>
</evidence>
<dbReference type="InterPro" id="IPR051472">
    <property type="entry name" value="T3SS_Stator/FliH"/>
</dbReference>
<evidence type="ECO:0000256" key="4">
    <source>
        <dbReference type="ARBA" id="ARBA00022795"/>
    </source>
</evidence>
<dbReference type="GO" id="GO:0015031">
    <property type="term" value="P:protein transport"/>
    <property type="evidence" value="ECO:0007669"/>
    <property type="project" value="UniProtKB-KW"/>
</dbReference>
<evidence type="ECO:0000313" key="11">
    <source>
        <dbReference type="Proteomes" id="UP000215059"/>
    </source>
</evidence>
<evidence type="ECO:0000256" key="5">
    <source>
        <dbReference type="ARBA" id="ARBA00022927"/>
    </source>
</evidence>
<dbReference type="Proteomes" id="UP000215059">
    <property type="component" value="Unassembled WGS sequence"/>
</dbReference>
<dbReference type="Pfam" id="PF02108">
    <property type="entry name" value="FliH"/>
    <property type="match status" value="1"/>
</dbReference>
<name>A0A235FBZ0_9BACL</name>
<dbReference type="RefSeq" id="WP_094250818.1">
    <property type="nucleotide sequence ID" value="NZ_JBHLXL010000001.1"/>
</dbReference>
<comment type="similarity">
    <text evidence="2">Belongs to the FliH family.</text>
</comment>
<proteinExistence type="inferred from homology"/>
<evidence type="ECO:0000256" key="1">
    <source>
        <dbReference type="ARBA" id="ARBA00003041"/>
    </source>
</evidence>
<keyword evidence="8" id="KW-0175">Coiled coil</keyword>
<dbReference type="EMBL" id="NOII01000001">
    <property type="protein sequence ID" value="OYD58858.1"/>
    <property type="molecule type" value="Genomic_DNA"/>
</dbReference>
<evidence type="ECO:0000256" key="6">
    <source>
        <dbReference type="ARBA" id="ARBA00023225"/>
    </source>
</evidence>
<protein>
    <recommendedName>
        <fullName evidence="7">Flagellar assembly protein FliH</fullName>
    </recommendedName>
</protein>
<evidence type="ECO:0000259" key="9">
    <source>
        <dbReference type="Pfam" id="PF02108"/>
    </source>
</evidence>
<dbReference type="PANTHER" id="PTHR34982">
    <property type="entry name" value="YOP PROTEINS TRANSLOCATION PROTEIN L"/>
    <property type="match status" value="1"/>
</dbReference>
<gene>
    <name evidence="10" type="primary">fliH</name>
    <name evidence="10" type="ORF">CGZ90_02850</name>
</gene>
<dbReference type="GO" id="GO:0044781">
    <property type="term" value="P:bacterial-type flagellum organization"/>
    <property type="evidence" value="ECO:0007669"/>
    <property type="project" value="UniProtKB-KW"/>
</dbReference>
<keyword evidence="6" id="KW-1006">Bacterial flagellum protein export</keyword>
<feature type="coiled-coil region" evidence="8">
    <location>
        <begin position="48"/>
        <end position="93"/>
    </location>
</feature>
<keyword evidence="3" id="KW-0813">Transport</keyword>
<keyword evidence="4" id="KW-1005">Bacterial flagellum biogenesis</keyword>
<keyword evidence="10" id="KW-0969">Cilium</keyword>
<evidence type="ECO:0000256" key="2">
    <source>
        <dbReference type="ARBA" id="ARBA00006602"/>
    </source>
</evidence>
<accession>A0A235FBZ0</accession>
<dbReference type="InterPro" id="IPR022524">
    <property type="entry name" value="FliH_Bacilli"/>
</dbReference>
<comment type="caution">
    <text evidence="10">The sequence shown here is derived from an EMBL/GenBank/DDBJ whole genome shotgun (WGS) entry which is preliminary data.</text>
</comment>